<dbReference type="Pfam" id="PF04234">
    <property type="entry name" value="CopC"/>
    <property type="match status" value="1"/>
</dbReference>
<dbReference type="InterPro" id="IPR014755">
    <property type="entry name" value="Cu-Rt/internalin_Ig-like"/>
</dbReference>
<dbReference type="Proteomes" id="UP000199220">
    <property type="component" value="Unassembled WGS sequence"/>
</dbReference>
<dbReference type="GO" id="GO:0046688">
    <property type="term" value="P:response to copper ion"/>
    <property type="evidence" value="ECO:0007669"/>
    <property type="project" value="InterPro"/>
</dbReference>
<keyword evidence="9" id="KW-1185">Reference proteome</keyword>
<keyword evidence="6" id="KW-1133">Transmembrane helix</keyword>
<protein>
    <recommendedName>
        <fullName evidence="7">CopC domain-containing protein</fullName>
    </recommendedName>
</protein>
<dbReference type="InterPro" id="IPR007348">
    <property type="entry name" value="CopC_dom"/>
</dbReference>
<organism evidence="8 9">
    <name type="scientific">Ruania alba</name>
    <dbReference type="NCBI Taxonomy" id="648782"/>
    <lineage>
        <taxon>Bacteria</taxon>
        <taxon>Bacillati</taxon>
        <taxon>Actinomycetota</taxon>
        <taxon>Actinomycetes</taxon>
        <taxon>Micrococcales</taxon>
        <taxon>Ruaniaceae</taxon>
        <taxon>Ruania</taxon>
    </lineage>
</organism>
<dbReference type="PANTHER" id="PTHR34820:SF4">
    <property type="entry name" value="INNER MEMBRANE PROTEIN YEBZ"/>
    <property type="match status" value="1"/>
</dbReference>
<keyword evidence="6" id="KW-0812">Transmembrane</keyword>
<feature type="region of interest" description="Disordered" evidence="5">
    <location>
        <begin position="140"/>
        <end position="212"/>
    </location>
</feature>
<dbReference type="InterPro" id="IPR014756">
    <property type="entry name" value="Ig_E-set"/>
</dbReference>
<sequence length="243" mass="24195">MSAHTSFGPGTRTSRHSVRAVVALVLGALLGALAAAPASAHSGLISSDPEDGATLTTAPDSLLLTFNEDILEMGTNIQITGPEGTEVSDGDPELDGPEVRQPLVTDLPAGEYVVVWRVVSADGHPIDGELTFTASQGLGASAAEGEAGGESEPAEDDTTEPVTEDPTEEVTEAADEDAASDSTDGSGGSSGAAASTDADEATSGDAEGAEEGPSAGRIALFALIALGVIGAVTAAVVRLRRNS</sequence>
<dbReference type="GO" id="GO:0042597">
    <property type="term" value="C:periplasmic space"/>
    <property type="evidence" value="ECO:0007669"/>
    <property type="project" value="InterPro"/>
</dbReference>
<dbReference type="GO" id="GO:0005507">
    <property type="term" value="F:copper ion binding"/>
    <property type="evidence" value="ECO:0007669"/>
    <property type="project" value="InterPro"/>
</dbReference>
<dbReference type="EMBL" id="FNTX01000002">
    <property type="protein sequence ID" value="SEE90684.1"/>
    <property type="molecule type" value="Genomic_DNA"/>
</dbReference>
<reference evidence="9" key="1">
    <citation type="submission" date="2016-10" db="EMBL/GenBank/DDBJ databases">
        <authorList>
            <person name="Varghese N."/>
            <person name="Submissions S."/>
        </authorList>
    </citation>
    <scope>NUCLEOTIDE SEQUENCE [LARGE SCALE GENOMIC DNA]</scope>
    <source>
        <strain evidence="9">DSM 21368</strain>
    </source>
</reference>
<feature type="compositionally biased region" description="Acidic residues" evidence="5">
    <location>
        <begin position="86"/>
        <end position="96"/>
    </location>
</feature>
<dbReference type="SUPFAM" id="SSF81296">
    <property type="entry name" value="E set domains"/>
    <property type="match status" value="1"/>
</dbReference>
<evidence type="ECO:0000256" key="6">
    <source>
        <dbReference type="SAM" id="Phobius"/>
    </source>
</evidence>
<dbReference type="AlphaFoldDB" id="A0A1H5MN06"/>
<keyword evidence="6" id="KW-0472">Membrane</keyword>
<dbReference type="PANTHER" id="PTHR34820">
    <property type="entry name" value="INNER MEMBRANE PROTEIN YEBZ"/>
    <property type="match status" value="1"/>
</dbReference>
<gene>
    <name evidence="8" type="ORF">SAMN04488554_3508</name>
</gene>
<dbReference type="GO" id="GO:0006825">
    <property type="term" value="P:copper ion transport"/>
    <property type="evidence" value="ECO:0007669"/>
    <property type="project" value="InterPro"/>
</dbReference>
<accession>A0A1H5MN06</accession>
<evidence type="ECO:0000259" key="7">
    <source>
        <dbReference type="Pfam" id="PF04234"/>
    </source>
</evidence>
<dbReference type="Gene3D" id="2.60.40.1220">
    <property type="match status" value="1"/>
</dbReference>
<keyword evidence="4" id="KW-0186">Copper</keyword>
<evidence type="ECO:0000313" key="8">
    <source>
        <dbReference type="EMBL" id="SEE90684.1"/>
    </source>
</evidence>
<comment type="subcellular location">
    <subcellularLocation>
        <location evidence="1">Cell envelope</location>
    </subcellularLocation>
</comment>
<dbReference type="RefSeq" id="WP_089774285.1">
    <property type="nucleotide sequence ID" value="NZ_FNTX01000002.1"/>
</dbReference>
<evidence type="ECO:0000256" key="3">
    <source>
        <dbReference type="ARBA" id="ARBA00022729"/>
    </source>
</evidence>
<keyword evidence="3" id="KW-0732">Signal</keyword>
<name>A0A1H5MN06_9MICO</name>
<keyword evidence="2" id="KW-0479">Metal-binding</keyword>
<evidence type="ECO:0000256" key="4">
    <source>
        <dbReference type="ARBA" id="ARBA00023008"/>
    </source>
</evidence>
<evidence type="ECO:0000256" key="2">
    <source>
        <dbReference type="ARBA" id="ARBA00022723"/>
    </source>
</evidence>
<dbReference type="InterPro" id="IPR032694">
    <property type="entry name" value="CopC/D"/>
</dbReference>
<evidence type="ECO:0000256" key="1">
    <source>
        <dbReference type="ARBA" id="ARBA00004196"/>
    </source>
</evidence>
<feature type="compositionally biased region" description="Acidic residues" evidence="5">
    <location>
        <begin position="197"/>
        <end position="210"/>
    </location>
</feature>
<dbReference type="STRING" id="648782.SAMN04488554_3508"/>
<feature type="region of interest" description="Disordered" evidence="5">
    <location>
        <begin position="80"/>
        <end position="100"/>
    </location>
</feature>
<dbReference type="OrthoDB" id="5242236at2"/>
<feature type="domain" description="CopC" evidence="7">
    <location>
        <begin position="41"/>
        <end position="133"/>
    </location>
</feature>
<evidence type="ECO:0000313" key="9">
    <source>
        <dbReference type="Proteomes" id="UP000199220"/>
    </source>
</evidence>
<feature type="compositionally biased region" description="Acidic residues" evidence="5">
    <location>
        <begin position="147"/>
        <end position="179"/>
    </location>
</feature>
<dbReference type="GO" id="GO:0005886">
    <property type="term" value="C:plasma membrane"/>
    <property type="evidence" value="ECO:0007669"/>
    <property type="project" value="TreeGrafter"/>
</dbReference>
<evidence type="ECO:0000256" key="5">
    <source>
        <dbReference type="SAM" id="MobiDB-lite"/>
    </source>
</evidence>
<feature type="transmembrane region" description="Helical" evidence="6">
    <location>
        <begin position="218"/>
        <end position="237"/>
    </location>
</feature>
<dbReference type="GO" id="GO:0030313">
    <property type="term" value="C:cell envelope"/>
    <property type="evidence" value="ECO:0007669"/>
    <property type="project" value="UniProtKB-SubCell"/>
</dbReference>
<proteinExistence type="predicted"/>